<accession>A0ABP4ICV2</accession>
<gene>
    <name evidence="1" type="ORF">GCM10009613_11600</name>
</gene>
<reference evidence="2" key="1">
    <citation type="journal article" date="2019" name="Int. J. Syst. Evol. Microbiol.">
        <title>The Global Catalogue of Microorganisms (GCM) 10K type strain sequencing project: providing services to taxonomists for standard genome sequencing and annotation.</title>
        <authorList>
            <consortium name="The Broad Institute Genomics Platform"/>
            <consortium name="The Broad Institute Genome Sequencing Center for Infectious Disease"/>
            <person name="Wu L."/>
            <person name="Ma J."/>
        </authorList>
    </citation>
    <scope>NUCLEOTIDE SEQUENCE [LARGE SCALE GENOMIC DNA]</scope>
    <source>
        <strain evidence="2">JCM 11896</strain>
    </source>
</reference>
<proteinExistence type="predicted"/>
<organism evidence="1 2">
    <name type="scientific">Pseudonocardia kongjuensis</name>
    <dbReference type="NCBI Taxonomy" id="102227"/>
    <lineage>
        <taxon>Bacteria</taxon>
        <taxon>Bacillati</taxon>
        <taxon>Actinomycetota</taxon>
        <taxon>Actinomycetes</taxon>
        <taxon>Pseudonocardiales</taxon>
        <taxon>Pseudonocardiaceae</taxon>
        <taxon>Pseudonocardia</taxon>
    </lineage>
</organism>
<keyword evidence="2" id="KW-1185">Reference proteome</keyword>
<sequence>MRGPTGIPIRHKDCVDCGQLYLPRSGAQKRCMGCRARLAVNRALTPRRSARGVR</sequence>
<name>A0ABP4ICV2_9PSEU</name>
<dbReference type="Proteomes" id="UP001501414">
    <property type="component" value="Unassembled WGS sequence"/>
</dbReference>
<dbReference type="EMBL" id="BAAAJK010000004">
    <property type="protein sequence ID" value="GAA1382930.1"/>
    <property type="molecule type" value="Genomic_DNA"/>
</dbReference>
<protein>
    <submittedName>
        <fullName evidence="1">Uncharacterized protein</fullName>
    </submittedName>
</protein>
<evidence type="ECO:0000313" key="2">
    <source>
        <dbReference type="Proteomes" id="UP001501414"/>
    </source>
</evidence>
<comment type="caution">
    <text evidence="1">The sequence shown here is derived from an EMBL/GenBank/DDBJ whole genome shotgun (WGS) entry which is preliminary data.</text>
</comment>
<evidence type="ECO:0000313" key="1">
    <source>
        <dbReference type="EMBL" id="GAA1382930.1"/>
    </source>
</evidence>